<organism evidence="8">
    <name type="scientific">Chaetomium thermophilum (strain DSM 1495 / CBS 144.50 / IMI 039719)</name>
    <name type="common">Thermochaetoides thermophila</name>
    <dbReference type="NCBI Taxonomy" id="759272"/>
    <lineage>
        <taxon>Eukaryota</taxon>
        <taxon>Fungi</taxon>
        <taxon>Dikarya</taxon>
        <taxon>Ascomycota</taxon>
        <taxon>Pezizomycotina</taxon>
        <taxon>Sordariomycetes</taxon>
        <taxon>Sordariomycetidae</taxon>
        <taxon>Sordariales</taxon>
        <taxon>Chaetomiaceae</taxon>
        <taxon>Thermochaetoides</taxon>
    </lineage>
</organism>
<comment type="subcellular location">
    <subcellularLocation>
        <location evidence="1">Mitochondrion</location>
    </subcellularLocation>
</comment>
<dbReference type="KEGG" id="cthr:CTHT_0054280"/>
<evidence type="ECO:0000256" key="5">
    <source>
        <dbReference type="ARBA" id="ARBA00023274"/>
    </source>
</evidence>
<reference evidence="7 8" key="1">
    <citation type="journal article" date="2011" name="Cell">
        <title>Insight into structure and assembly of the nuclear pore complex by utilizing the genome of a eukaryotic thermophile.</title>
        <authorList>
            <person name="Amlacher S."/>
            <person name="Sarges P."/>
            <person name="Flemming D."/>
            <person name="van Noort V."/>
            <person name="Kunze R."/>
            <person name="Devos D.P."/>
            <person name="Arumugam M."/>
            <person name="Bork P."/>
            <person name="Hurt E."/>
        </authorList>
    </citation>
    <scope>NUCLEOTIDE SEQUENCE [LARGE SCALE GENOMIC DNA]</scope>
    <source>
        <strain evidence="8">DSM 1495 / CBS 144.50 / IMI 039719</strain>
    </source>
</reference>
<keyword evidence="8" id="KW-1185">Reference proteome</keyword>
<dbReference type="FunFam" id="3.40.30.10:FF:000260">
    <property type="entry name" value="Mitochondrial ribosomal protein L44"/>
    <property type="match status" value="1"/>
</dbReference>
<keyword evidence="4" id="KW-0496">Mitochondrion</keyword>
<dbReference type="GO" id="GO:0005762">
    <property type="term" value="C:mitochondrial large ribosomal subunit"/>
    <property type="evidence" value="ECO:0007669"/>
    <property type="project" value="TreeGrafter"/>
</dbReference>
<dbReference type="GeneID" id="18259466"/>
<dbReference type="Pfam" id="PF10780">
    <property type="entry name" value="MRP_L53"/>
    <property type="match status" value="1"/>
</dbReference>
<keyword evidence="3 7" id="KW-0689">Ribosomal protein</keyword>
<evidence type="ECO:0000256" key="1">
    <source>
        <dbReference type="ARBA" id="ARBA00004173"/>
    </source>
</evidence>
<dbReference type="GO" id="GO:0003735">
    <property type="term" value="F:structural constituent of ribosome"/>
    <property type="evidence" value="ECO:0007669"/>
    <property type="project" value="TreeGrafter"/>
</dbReference>
<evidence type="ECO:0000256" key="4">
    <source>
        <dbReference type="ARBA" id="ARBA00023128"/>
    </source>
</evidence>
<name>G0SBP2_CHATD</name>
<dbReference type="AlphaFoldDB" id="G0SBP2"/>
<dbReference type="PANTHER" id="PTHR28236">
    <property type="entry name" value="54S RIBOSOMAL PROTEIN L44, MITOCHONDRIAL"/>
    <property type="match status" value="1"/>
</dbReference>
<dbReference type="OMA" id="MDFNCSK"/>
<dbReference type="EMBL" id="GL988045">
    <property type="protein sequence ID" value="EGS18818.1"/>
    <property type="molecule type" value="Genomic_DNA"/>
</dbReference>
<sequence>MITRFITDVTTRFNPFSPSAKAARLFLSFLPPNARQQGMNISAQLLPRSSTEKPTLYIKFKDGKEMNIDCEKMNIKTIIEEVDRHSRMLQKEADLAEA</sequence>
<dbReference type="OrthoDB" id="4136894at2759"/>
<dbReference type="Gene3D" id="3.40.30.10">
    <property type="entry name" value="Glutaredoxin"/>
    <property type="match status" value="1"/>
</dbReference>
<accession>G0SBP2</accession>
<evidence type="ECO:0000313" key="7">
    <source>
        <dbReference type="EMBL" id="EGS18818.1"/>
    </source>
</evidence>
<evidence type="ECO:0000313" key="8">
    <source>
        <dbReference type="Proteomes" id="UP000008066"/>
    </source>
</evidence>
<keyword evidence="5" id="KW-0687">Ribonucleoprotein</keyword>
<dbReference type="RefSeq" id="XP_006695763.1">
    <property type="nucleotide sequence ID" value="XM_006695700.1"/>
</dbReference>
<gene>
    <name evidence="7" type="ORF">CTHT_0054280</name>
</gene>
<dbReference type="InterPro" id="IPR019716">
    <property type="entry name" value="Ribosomal_mL53"/>
</dbReference>
<dbReference type="eggNOG" id="ENOG502S452">
    <property type="taxonomic scope" value="Eukaryota"/>
</dbReference>
<dbReference type="InterPro" id="IPR042776">
    <property type="entry name" value="Ribosomal_mL53_fung"/>
</dbReference>
<dbReference type="HOGENOM" id="CLU_131037_1_0_1"/>
<dbReference type="Proteomes" id="UP000008066">
    <property type="component" value="Unassembled WGS sequence"/>
</dbReference>
<evidence type="ECO:0000256" key="6">
    <source>
        <dbReference type="ARBA" id="ARBA00035180"/>
    </source>
</evidence>
<protein>
    <recommendedName>
        <fullName evidence="6">Large ribosomal subunit protein mL53</fullName>
    </recommendedName>
</protein>
<evidence type="ECO:0000256" key="2">
    <source>
        <dbReference type="ARBA" id="ARBA00005557"/>
    </source>
</evidence>
<dbReference type="PANTHER" id="PTHR28236:SF1">
    <property type="entry name" value="LARGE RIBOSOMAL SUBUNIT PROTEIN ML53"/>
    <property type="match status" value="1"/>
</dbReference>
<proteinExistence type="inferred from homology"/>
<evidence type="ECO:0000256" key="3">
    <source>
        <dbReference type="ARBA" id="ARBA00022980"/>
    </source>
</evidence>
<comment type="similarity">
    <text evidence="2">Belongs to the mitochondrion-specific ribosomal protein mL53 family.</text>
</comment>
<dbReference type="STRING" id="759272.G0SBP2"/>